<evidence type="ECO:0000313" key="9">
    <source>
        <dbReference type="EMBL" id="KAK9845397.1"/>
    </source>
</evidence>
<dbReference type="GO" id="GO:0016020">
    <property type="term" value="C:membrane"/>
    <property type="evidence" value="ECO:0007669"/>
    <property type="project" value="UniProtKB-SubCell"/>
</dbReference>
<feature type="transmembrane region" description="Helical" evidence="7">
    <location>
        <begin position="272"/>
        <end position="292"/>
    </location>
</feature>
<dbReference type="GO" id="GO:0004252">
    <property type="term" value="F:serine-type endopeptidase activity"/>
    <property type="evidence" value="ECO:0007669"/>
    <property type="project" value="InterPro"/>
</dbReference>
<evidence type="ECO:0000313" key="10">
    <source>
        <dbReference type="Proteomes" id="UP001445335"/>
    </source>
</evidence>
<evidence type="ECO:0000256" key="6">
    <source>
        <dbReference type="SAM" id="MobiDB-lite"/>
    </source>
</evidence>
<comment type="subcellular location">
    <subcellularLocation>
        <location evidence="1">Membrane</location>
        <topology evidence="1">Multi-pass membrane protein</topology>
    </subcellularLocation>
</comment>
<feature type="region of interest" description="Disordered" evidence="6">
    <location>
        <begin position="231"/>
        <end position="258"/>
    </location>
</feature>
<proteinExistence type="inferred from homology"/>
<dbReference type="Pfam" id="PF01694">
    <property type="entry name" value="Rhomboid"/>
    <property type="match status" value="1"/>
</dbReference>
<dbReference type="PANTHER" id="PTHR43731">
    <property type="entry name" value="RHOMBOID PROTEASE"/>
    <property type="match status" value="1"/>
</dbReference>
<dbReference type="Proteomes" id="UP001445335">
    <property type="component" value="Unassembled WGS sequence"/>
</dbReference>
<keyword evidence="4 7" id="KW-1133">Transmembrane helix</keyword>
<dbReference type="PANTHER" id="PTHR43731:SF26">
    <property type="entry name" value="RHOMBOID-LIKE PROTEIN 10, CHLOROPLASTIC"/>
    <property type="match status" value="1"/>
</dbReference>
<name>A0AAW1SH86_9CHLO</name>
<evidence type="ECO:0000259" key="8">
    <source>
        <dbReference type="Pfam" id="PF01694"/>
    </source>
</evidence>
<protein>
    <recommendedName>
        <fullName evidence="8">Peptidase S54 rhomboid domain-containing protein</fullName>
    </recommendedName>
</protein>
<evidence type="ECO:0000256" key="2">
    <source>
        <dbReference type="ARBA" id="ARBA00009045"/>
    </source>
</evidence>
<comment type="similarity">
    <text evidence="2">Belongs to the peptidase S54 family.</text>
</comment>
<evidence type="ECO:0000256" key="5">
    <source>
        <dbReference type="ARBA" id="ARBA00023136"/>
    </source>
</evidence>
<dbReference type="InterPro" id="IPR035952">
    <property type="entry name" value="Rhomboid-like_sf"/>
</dbReference>
<feature type="transmembrane region" description="Helical" evidence="7">
    <location>
        <begin position="150"/>
        <end position="167"/>
    </location>
</feature>
<comment type="caution">
    <text evidence="9">The sequence shown here is derived from an EMBL/GenBank/DDBJ whole genome shotgun (WGS) entry which is preliminary data.</text>
</comment>
<keyword evidence="3 7" id="KW-0812">Transmembrane</keyword>
<accession>A0AAW1SH86</accession>
<feature type="transmembrane region" description="Helical" evidence="7">
    <location>
        <begin position="41"/>
        <end position="62"/>
    </location>
</feature>
<feature type="transmembrane region" description="Helical" evidence="7">
    <location>
        <begin position="124"/>
        <end position="144"/>
    </location>
</feature>
<reference evidence="9 10" key="1">
    <citation type="journal article" date="2024" name="Nat. Commun.">
        <title>Phylogenomics reveals the evolutionary origins of lichenization in chlorophyte algae.</title>
        <authorList>
            <person name="Puginier C."/>
            <person name="Libourel C."/>
            <person name="Otte J."/>
            <person name="Skaloud P."/>
            <person name="Haon M."/>
            <person name="Grisel S."/>
            <person name="Petersen M."/>
            <person name="Berrin J.G."/>
            <person name="Delaux P.M."/>
            <person name="Dal Grande F."/>
            <person name="Keller J."/>
        </authorList>
    </citation>
    <scope>NUCLEOTIDE SEQUENCE [LARGE SCALE GENOMIC DNA]</scope>
    <source>
        <strain evidence="9 10">SAG 245.80</strain>
    </source>
</reference>
<evidence type="ECO:0000256" key="7">
    <source>
        <dbReference type="SAM" id="Phobius"/>
    </source>
</evidence>
<dbReference type="EMBL" id="JALJOU010000003">
    <property type="protein sequence ID" value="KAK9845397.1"/>
    <property type="molecule type" value="Genomic_DNA"/>
</dbReference>
<evidence type="ECO:0000256" key="3">
    <source>
        <dbReference type="ARBA" id="ARBA00022692"/>
    </source>
</evidence>
<evidence type="ECO:0000256" key="1">
    <source>
        <dbReference type="ARBA" id="ARBA00004141"/>
    </source>
</evidence>
<gene>
    <name evidence="9" type="ORF">WJX81_005552</name>
</gene>
<dbReference type="Gene3D" id="1.20.1540.10">
    <property type="entry name" value="Rhomboid-like"/>
    <property type="match status" value="1"/>
</dbReference>
<sequence length="314" mass="32232">MLRELARLALGVVRDKLQGARIADDALVEGLGVQPRARATIAYLVLAANLMMYVTGLGVGVVNGTDASQDFFLTFANVGEEVEAGEFYRILSSTFLHDSFMHLASSCYALGTVAPAVERVLGPPTFLATYLLSGAAGSIATFLFVDSVTVGASGGIFGVIGALLAFLWKTRKPQENNELLRSIGGIVAVNLVLAASQDSAIDNLGHFAGLLTGLYLGWGLSPSVPAGSAALPPGAQRASEAGEAGGNPALRPAPLAAPDPARPPVLEELRRWAGYAAFAASLALVVAGAVVARTGQLPLPKGPDLAGFLGQGLV</sequence>
<dbReference type="SUPFAM" id="SSF144091">
    <property type="entry name" value="Rhomboid-like"/>
    <property type="match status" value="1"/>
</dbReference>
<dbReference type="AlphaFoldDB" id="A0AAW1SH86"/>
<keyword evidence="5 7" id="KW-0472">Membrane</keyword>
<dbReference type="InterPro" id="IPR022764">
    <property type="entry name" value="Peptidase_S54_rhomboid_dom"/>
</dbReference>
<evidence type="ECO:0000256" key="4">
    <source>
        <dbReference type="ARBA" id="ARBA00022989"/>
    </source>
</evidence>
<organism evidence="9 10">
    <name type="scientific">Elliptochloris bilobata</name>
    <dbReference type="NCBI Taxonomy" id="381761"/>
    <lineage>
        <taxon>Eukaryota</taxon>
        <taxon>Viridiplantae</taxon>
        <taxon>Chlorophyta</taxon>
        <taxon>core chlorophytes</taxon>
        <taxon>Trebouxiophyceae</taxon>
        <taxon>Trebouxiophyceae incertae sedis</taxon>
        <taxon>Elliptochloris clade</taxon>
        <taxon>Elliptochloris</taxon>
    </lineage>
</organism>
<keyword evidence="10" id="KW-1185">Reference proteome</keyword>
<feature type="domain" description="Peptidase S54 rhomboid" evidence="8">
    <location>
        <begin position="85"/>
        <end position="222"/>
    </location>
</feature>
<dbReference type="InterPro" id="IPR050925">
    <property type="entry name" value="Rhomboid_protease_S54"/>
</dbReference>